<evidence type="ECO:0000313" key="4">
    <source>
        <dbReference type="EMBL" id="KAG7336760.1"/>
    </source>
</evidence>
<dbReference type="Proteomes" id="UP000693970">
    <property type="component" value="Unassembled WGS sequence"/>
</dbReference>
<keyword evidence="4" id="KW-0540">Nuclease</keyword>
<comment type="cofactor">
    <cofactor evidence="1">
        <name>a divalent metal cation</name>
        <dbReference type="ChEBI" id="CHEBI:60240"/>
    </cofactor>
</comment>
<accession>A0A9K3P7L2</accession>
<feature type="domain" description="DDE Tnp4" evidence="3">
    <location>
        <begin position="221"/>
        <end position="369"/>
    </location>
</feature>
<dbReference type="OrthoDB" id="40315at2759"/>
<dbReference type="GO" id="GO:0046872">
    <property type="term" value="F:metal ion binding"/>
    <property type="evidence" value="ECO:0007669"/>
    <property type="project" value="UniProtKB-KW"/>
</dbReference>
<proteinExistence type="predicted"/>
<organism evidence="4 6">
    <name type="scientific">Nitzschia inconspicua</name>
    <dbReference type="NCBI Taxonomy" id="303405"/>
    <lineage>
        <taxon>Eukaryota</taxon>
        <taxon>Sar</taxon>
        <taxon>Stramenopiles</taxon>
        <taxon>Ochrophyta</taxon>
        <taxon>Bacillariophyta</taxon>
        <taxon>Bacillariophyceae</taxon>
        <taxon>Bacillariophycidae</taxon>
        <taxon>Bacillariales</taxon>
        <taxon>Bacillariaceae</taxon>
        <taxon>Nitzschia</taxon>
    </lineage>
</organism>
<keyword evidence="4" id="KW-0378">Hydrolase</keyword>
<gene>
    <name evidence="4" type="ORF">IV203_022858</name>
    <name evidence="5" type="ORF">IV203_033672</name>
</gene>
<dbReference type="GO" id="GO:0004519">
    <property type="term" value="F:endonuclease activity"/>
    <property type="evidence" value="ECO:0007669"/>
    <property type="project" value="UniProtKB-KW"/>
</dbReference>
<dbReference type="EMBL" id="JAGRRH010000002">
    <property type="protein sequence ID" value="KAG7372948.1"/>
    <property type="molecule type" value="Genomic_DNA"/>
</dbReference>
<keyword evidence="2" id="KW-0479">Metal-binding</keyword>
<comment type="caution">
    <text evidence="4">The sequence shown here is derived from an EMBL/GenBank/DDBJ whole genome shotgun (WGS) entry which is preliminary data.</text>
</comment>
<dbReference type="EMBL" id="JAGRRH010000108">
    <property type="protein sequence ID" value="KAG7336760.1"/>
    <property type="molecule type" value="Genomic_DNA"/>
</dbReference>
<keyword evidence="4" id="KW-0255">Endonuclease</keyword>
<evidence type="ECO:0000313" key="6">
    <source>
        <dbReference type="Proteomes" id="UP000693970"/>
    </source>
</evidence>
<evidence type="ECO:0000256" key="2">
    <source>
        <dbReference type="ARBA" id="ARBA00022723"/>
    </source>
</evidence>
<sequence>MNGPYKAGCSDKKIFNQNGLKQKLLEIGKKAIGDQGYNLLSWCHQHLQCSRLFRCKEVQIEGTQTNTCLLTYPSTDYVFANNREEIASAQDDCLTDALDDELWTIHQNKNSDVSNPVPKTKNLLLVFPENVVIEWEDVVNRSLVNDENEFPGTYRNPKDFLMALHTLKKYPSDKEREGPWDLPIAVARERVWYFLSKIQALKHEKIVWPDDWDDDIWIITVDGTHCWINEPQHPDWSQDREFYSHKYNKAGINYELGIAVSTSDLVWMNGPYKAGCSDNKIFNQNGLKQKLLEIGKKAIGDQGYNGDHGVISTYNAHDSFGVKKFKSRALKRHETFNGMTKRFGCLDGRFRHGSQKFATCFEAVCVLCQYQIEQELPLFDVLIEAIMDE</sequence>
<dbReference type="AlphaFoldDB" id="A0A9K3P7L2"/>
<keyword evidence="6" id="KW-1185">Reference proteome</keyword>
<evidence type="ECO:0000313" key="5">
    <source>
        <dbReference type="EMBL" id="KAG7372948.1"/>
    </source>
</evidence>
<dbReference type="InterPro" id="IPR027806">
    <property type="entry name" value="HARBI1_dom"/>
</dbReference>
<reference evidence="4" key="1">
    <citation type="journal article" date="2021" name="Sci. Rep.">
        <title>Diploid genomic architecture of Nitzschia inconspicua, an elite biomass production diatom.</title>
        <authorList>
            <person name="Oliver A."/>
            <person name="Podell S."/>
            <person name="Pinowska A."/>
            <person name="Traller J.C."/>
            <person name="Smith S.R."/>
            <person name="McClure R."/>
            <person name="Beliaev A."/>
            <person name="Bohutskyi P."/>
            <person name="Hill E.A."/>
            <person name="Rabines A."/>
            <person name="Zheng H."/>
            <person name="Allen L.Z."/>
            <person name="Kuo A."/>
            <person name="Grigoriev I.V."/>
            <person name="Allen A.E."/>
            <person name="Hazlebeck D."/>
            <person name="Allen E.E."/>
        </authorList>
    </citation>
    <scope>NUCLEOTIDE SEQUENCE</scope>
    <source>
        <strain evidence="4">Hildebrandi</strain>
    </source>
</reference>
<dbReference type="Pfam" id="PF13359">
    <property type="entry name" value="DDE_Tnp_4"/>
    <property type="match status" value="1"/>
</dbReference>
<protein>
    <submittedName>
        <fullName evidence="4">DDE superfamily endonuclease</fullName>
    </submittedName>
</protein>
<evidence type="ECO:0000256" key="1">
    <source>
        <dbReference type="ARBA" id="ARBA00001968"/>
    </source>
</evidence>
<name>A0A9K3P7L2_9STRA</name>
<reference evidence="4" key="2">
    <citation type="submission" date="2021-04" db="EMBL/GenBank/DDBJ databases">
        <authorList>
            <person name="Podell S."/>
        </authorList>
    </citation>
    <scope>NUCLEOTIDE SEQUENCE</scope>
    <source>
        <strain evidence="4">Hildebrandi</strain>
    </source>
</reference>
<evidence type="ECO:0000259" key="3">
    <source>
        <dbReference type="Pfam" id="PF13359"/>
    </source>
</evidence>